<keyword evidence="4" id="KW-1185">Reference proteome</keyword>
<proteinExistence type="predicted"/>
<gene>
    <name evidence="2" type="ORF">C1SCF055_LOCUS23481</name>
</gene>
<dbReference type="InterPro" id="IPR043502">
    <property type="entry name" value="DNA/RNA_pol_sf"/>
</dbReference>
<name>A0A9P1CT91_9DINO</name>
<evidence type="ECO:0000313" key="4">
    <source>
        <dbReference type="Proteomes" id="UP001152797"/>
    </source>
</evidence>
<dbReference type="EMBL" id="CAMXCT030002284">
    <property type="protein sequence ID" value="CAL4784372.1"/>
    <property type="molecule type" value="Genomic_DNA"/>
</dbReference>
<evidence type="ECO:0000313" key="2">
    <source>
        <dbReference type="EMBL" id="CAI3997060.1"/>
    </source>
</evidence>
<protein>
    <submittedName>
        <fullName evidence="2">Uncharacterized protein</fullName>
    </submittedName>
</protein>
<reference evidence="3" key="2">
    <citation type="submission" date="2024-04" db="EMBL/GenBank/DDBJ databases">
        <authorList>
            <person name="Chen Y."/>
            <person name="Shah S."/>
            <person name="Dougan E. K."/>
            <person name="Thang M."/>
            <person name="Chan C."/>
        </authorList>
    </citation>
    <scope>NUCLEOTIDE SEQUENCE [LARGE SCALE GENOMIC DNA]</scope>
</reference>
<feature type="region of interest" description="Disordered" evidence="1">
    <location>
        <begin position="615"/>
        <end position="635"/>
    </location>
</feature>
<evidence type="ECO:0000313" key="3">
    <source>
        <dbReference type="EMBL" id="CAL1150435.1"/>
    </source>
</evidence>
<dbReference type="EMBL" id="CAMXCT010002284">
    <property type="protein sequence ID" value="CAI3997060.1"/>
    <property type="molecule type" value="Genomic_DNA"/>
</dbReference>
<dbReference type="SUPFAM" id="SSF56672">
    <property type="entry name" value="DNA/RNA polymerases"/>
    <property type="match status" value="1"/>
</dbReference>
<dbReference type="CDD" id="cd02440">
    <property type="entry name" value="AdoMet_MTases"/>
    <property type="match status" value="1"/>
</dbReference>
<dbReference type="OrthoDB" id="423494at2759"/>
<comment type="caution">
    <text evidence="2">The sequence shown here is derived from an EMBL/GenBank/DDBJ whole genome shotgun (WGS) entry which is preliminary data.</text>
</comment>
<feature type="region of interest" description="Disordered" evidence="1">
    <location>
        <begin position="519"/>
        <end position="541"/>
    </location>
</feature>
<reference evidence="2" key="1">
    <citation type="submission" date="2022-10" db="EMBL/GenBank/DDBJ databases">
        <authorList>
            <person name="Chen Y."/>
            <person name="Dougan E. K."/>
            <person name="Chan C."/>
            <person name="Rhodes N."/>
            <person name="Thang M."/>
        </authorList>
    </citation>
    <scope>NUCLEOTIDE SEQUENCE</scope>
</reference>
<dbReference type="Proteomes" id="UP001152797">
    <property type="component" value="Unassembled WGS sequence"/>
</dbReference>
<accession>A0A9P1CT91</accession>
<evidence type="ECO:0000256" key="1">
    <source>
        <dbReference type="SAM" id="MobiDB-lite"/>
    </source>
</evidence>
<dbReference type="EMBL" id="CAMXCT020002284">
    <property type="protein sequence ID" value="CAL1150435.1"/>
    <property type="molecule type" value="Genomic_DNA"/>
</dbReference>
<sequence>MDLVIHAAAFGLGVKRADIKMPWERERINPVFAKKPRLIQPPVFVPSVPRDDAEISIPVAEAQGVVRWSKATSLIPWPIAQNRALARALESWRIIVMDNLSGSMVGRQIEEALRGDPDSKTIEQSEQGLTAGPGVPTMPAPLAAGGWALIPLEPSQATTWLREILNNFEPVPSLTDIGTHSLKATWLSMMAKAGCEGDLRRLAGYHTDPGSKMALEYSRDAQAPVLLALEAITAAIQHGLFNPDVSRAKRWPREGCNSLQSVMMWLASANAEEFWYQHENCEVDTAHFEPADVEGFEFVRPPSEPYSPSVASNENFEAESISSVSDVSDRPVLGRDYATSDEERDAEVAAPIVGEGLAQSLEPSISAVVFRHVHSGCCHVARDSACDPDDGESTVLKCGKIASRNFEQIQAAGNFFPYKCTRLQMTECCHGLDLLRNGTGAAMSLVDSTPVFEARARAIGIDDQATRAGFRNGPAGELPLDLPAKAILEGPELKWLAKAACGKNTSWRCPWKDFTGCRTQKDQGGAKQEQTRGTPDQKVEKDAYAEEAGRLCALQRADGKEGDEDRLVADSRKRVSAALFEGSGCLEQTLVAKRMRSATDTTEAKEPRSFCDIAEEQSSHTGPAANQEVDGRAGSNATTHSKQLFLLDLFCGTAGVAAAFRAMGGEALGIDHIIDKRRVKGPVAKVDLSKQDGQATVLQWIEEDKVDAVMLAPPCGTASRAREIPLPKRHKLRKGMQPVPLRSEAEPMGLSSLRGVAKIKVLAANKLYAFARKVMDLCERKGLQPRGARAPLLVGDFKFKIDIKSTDVTIPASIEDNVHAPFQGLPLHSKLISSRMVTEVGENGEKKVFSLSSYGVFRSPWEFLDKALTLEHPLDSPHTVDKSNLKAMVFIRDHTKAEVLKFRAQQLRRYTERAAQLSSEENKLKNSLDPDVRRVLEGKRLLLFKEMAADAKVGDENLFTELIEGFKLTGQMPESKQFPARLKPAMISVQQLKDSSVWAKKMIHASCRRVGADPEIARAVYEETLQQRADGWVKGPYTSSELDQKFDGCWIPSKRFGVRQGGKIRAVDDFSEFLVNASVTATEKLQLFGLDEVVNTARTFLGCDFLMMDDELDNLWCSERVRFFTGPWRKIFGRALDLKSAYKQLARHPTDSWAAILAVWNDDAGTVEFYESVALPFGSVCAVMAFNRMAKALRLILSELFMVINTNFFDDFCQLECEGLCDSAWETAEFVMKLLGWRISMSEDKRSPFAGEFNLLGAVVDLTRSTAGLVAVHNKPSRIADLQSLVQSICQSETVALSLLETLKGRPPLIIFTDGACEEDGLCVTHGAAYYDPESHQALMFGDYVPTCWTDKWRTEGKKQLICQAELFPVLVAKNTWSHLISGRAVLWFIGNNSSLAAVIRSYSPVLENYELLVINARLDVELQAMHWYTRVPSKSNLSDDPSRLQFSELEAKGFKRCSPRYDLTK</sequence>
<organism evidence="2">
    <name type="scientific">Cladocopium goreaui</name>
    <dbReference type="NCBI Taxonomy" id="2562237"/>
    <lineage>
        <taxon>Eukaryota</taxon>
        <taxon>Sar</taxon>
        <taxon>Alveolata</taxon>
        <taxon>Dinophyceae</taxon>
        <taxon>Suessiales</taxon>
        <taxon>Symbiodiniaceae</taxon>
        <taxon>Cladocopium</taxon>
    </lineage>
</organism>